<reference evidence="1" key="2">
    <citation type="submission" date="2020-11" db="EMBL/GenBank/DDBJ databases">
        <authorList>
            <person name="McCartney M.A."/>
            <person name="Auch B."/>
            <person name="Kono T."/>
            <person name="Mallez S."/>
            <person name="Becker A."/>
            <person name="Gohl D.M."/>
            <person name="Silverstein K.A.T."/>
            <person name="Koren S."/>
            <person name="Bechman K.B."/>
            <person name="Herman A."/>
            <person name="Abrahante J.E."/>
            <person name="Garbe J."/>
        </authorList>
    </citation>
    <scope>NUCLEOTIDE SEQUENCE</scope>
    <source>
        <strain evidence="1">Duluth1</strain>
        <tissue evidence="1">Whole animal</tissue>
    </source>
</reference>
<organism evidence="1 2">
    <name type="scientific">Dreissena polymorpha</name>
    <name type="common">Zebra mussel</name>
    <name type="synonym">Mytilus polymorpha</name>
    <dbReference type="NCBI Taxonomy" id="45954"/>
    <lineage>
        <taxon>Eukaryota</taxon>
        <taxon>Metazoa</taxon>
        <taxon>Spiralia</taxon>
        <taxon>Lophotrochozoa</taxon>
        <taxon>Mollusca</taxon>
        <taxon>Bivalvia</taxon>
        <taxon>Autobranchia</taxon>
        <taxon>Heteroconchia</taxon>
        <taxon>Euheterodonta</taxon>
        <taxon>Imparidentia</taxon>
        <taxon>Neoheterodontei</taxon>
        <taxon>Myida</taxon>
        <taxon>Dreissenoidea</taxon>
        <taxon>Dreissenidae</taxon>
        <taxon>Dreissena</taxon>
    </lineage>
</organism>
<protein>
    <submittedName>
        <fullName evidence="1">Uncharacterized protein</fullName>
    </submittedName>
</protein>
<evidence type="ECO:0000313" key="1">
    <source>
        <dbReference type="EMBL" id="KAH3797361.1"/>
    </source>
</evidence>
<accession>A0A9D4J2I3</accession>
<reference evidence="1" key="1">
    <citation type="journal article" date="2019" name="bioRxiv">
        <title>The Genome of the Zebra Mussel, Dreissena polymorpha: A Resource for Invasive Species Research.</title>
        <authorList>
            <person name="McCartney M.A."/>
            <person name="Auch B."/>
            <person name="Kono T."/>
            <person name="Mallez S."/>
            <person name="Zhang Y."/>
            <person name="Obille A."/>
            <person name="Becker A."/>
            <person name="Abrahante J.E."/>
            <person name="Garbe J."/>
            <person name="Badalamenti J.P."/>
            <person name="Herman A."/>
            <person name="Mangelson H."/>
            <person name="Liachko I."/>
            <person name="Sullivan S."/>
            <person name="Sone E.D."/>
            <person name="Koren S."/>
            <person name="Silverstein K.A.T."/>
            <person name="Beckman K.B."/>
            <person name="Gohl D.M."/>
        </authorList>
    </citation>
    <scope>NUCLEOTIDE SEQUENCE</scope>
    <source>
        <strain evidence="1">Duluth1</strain>
        <tissue evidence="1">Whole animal</tissue>
    </source>
</reference>
<gene>
    <name evidence="1" type="ORF">DPMN_150941</name>
</gene>
<dbReference type="AlphaFoldDB" id="A0A9D4J2I3"/>
<proteinExistence type="predicted"/>
<sequence length="98" mass="11056">MKLCASSFFLPNQFQEEISNLGKGLMVELFGGKSNDSSESLRHNIFTKKVTSAETFVTPERLPPKSHTTICHSQRVLYRIMVWMGMAKNTSKCARSGR</sequence>
<keyword evidence="2" id="KW-1185">Reference proteome</keyword>
<dbReference type="Proteomes" id="UP000828390">
    <property type="component" value="Unassembled WGS sequence"/>
</dbReference>
<comment type="caution">
    <text evidence="1">The sequence shown here is derived from an EMBL/GenBank/DDBJ whole genome shotgun (WGS) entry which is preliminary data.</text>
</comment>
<dbReference type="EMBL" id="JAIWYP010000007">
    <property type="protein sequence ID" value="KAH3797361.1"/>
    <property type="molecule type" value="Genomic_DNA"/>
</dbReference>
<name>A0A9D4J2I3_DREPO</name>
<evidence type="ECO:0000313" key="2">
    <source>
        <dbReference type="Proteomes" id="UP000828390"/>
    </source>
</evidence>